<keyword evidence="9" id="KW-0604">Photosystem II</keyword>
<keyword evidence="8" id="KW-0472">Membrane</keyword>
<dbReference type="GO" id="GO:0009523">
    <property type="term" value="C:photosystem II"/>
    <property type="evidence" value="ECO:0007669"/>
    <property type="project" value="UniProtKB-KW"/>
</dbReference>
<dbReference type="AlphaFoldDB" id="A0A067LKE4"/>
<evidence type="ECO:0000256" key="1">
    <source>
        <dbReference type="ARBA" id="ARBA00004141"/>
    </source>
</evidence>
<dbReference type="OrthoDB" id="375at2759"/>
<evidence type="ECO:0000256" key="5">
    <source>
        <dbReference type="ARBA" id="ARBA00022692"/>
    </source>
</evidence>
<dbReference type="GO" id="GO:0009767">
    <property type="term" value="P:photosynthetic electron transport chain"/>
    <property type="evidence" value="ECO:0007669"/>
    <property type="project" value="InterPro"/>
</dbReference>
<protein>
    <submittedName>
        <fullName evidence="10">Uncharacterized protein</fullName>
    </submittedName>
</protein>
<gene>
    <name evidence="10" type="ORF">JCGZ_01284</name>
</gene>
<keyword evidence="4" id="KW-0934">Plastid</keyword>
<keyword evidence="2" id="KW-0148">Chlorophyll</keyword>
<dbReference type="InterPro" id="IPR000932">
    <property type="entry name" value="PS_antenna-like"/>
</dbReference>
<keyword evidence="3" id="KW-0602">Photosynthesis</keyword>
<evidence type="ECO:0000313" key="10">
    <source>
        <dbReference type="EMBL" id="KDP44784.1"/>
    </source>
</evidence>
<evidence type="ECO:0000256" key="7">
    <source>
        <dbReference type="ARBA" id="ARBA00022991"/>
    </source>
</evidence>
<dbReference type="SUPFAM" id="SSF161077">
    <property type="entry name" value="Photosystem II antenna protein-like"/>
    <property type="match status" value="1"/>
</dbReference>
<evidence type="ECO:0000256" key="9">
    <source>
        <dbReference type="ARBA" id="ARBA00023276"/>
    </source>
</evidence>
<keyword evidence="7" id="KW-0157">Chromophore</keyword>
<evidence type="ECO:0000256" key="8">
    <source>
        <dbReference type="ARBA" id="ARBA00023136"/>
    </source>
</evidence>
<dbReference type="GO" id="GO:0016168">
    <property type="term" value="F:chlorophyll binding"/>
    <property type="evidence" value="ECO:0007669"/>
    <property type="project" value="UniProtKB-KW"/>
</dbReference>
<keyword evidence="6" id="KW-1133">Transmembrane helix</keyword>
<proteinExistence type="predicted"/>
<dbReference type="InterPro" id="IPR036001">
    <property type="entry name" value="PS_II_antenna-like_sf"/>
</dbReference>
<evidence type="ECO:0000313" key="11">
    <source>
        <dbReference type="Proteomes" id="UP000027138"/>
    </source>
</evidence>
<reference evidence="10 11" key="1">
    <citation type="journal article" date="2014" name="PLoS ONE">
        <title>Global Analysis of Gene Expression Profiles in Physic Nut (Jatropha curcas L.) Seedlings Exposed to Salt Stress.</title>
        <authorList>
            <person name="Zhang L."/>
            <person name="Zhang C."/>
            <person name="Wu P."/>
            <person name="Chen Y."/>
            <person name="Li M."/>
            <person name="Jiang H."/>
            <person name="Wu G."/>
        </authorList>
    </citation>
    <scope>NUCLEOTIDE SEQUENCE [LARGE SCALE GENOMIC DNA]</scope>
    <source>
        <strain evidence="11">cv. GZQX0401</strain>
        <tissue evidence="10">Young leaves</tissue>
    </source>
</reference>
<organism evidence="10 11">
    <name type="scientific">Jatropha curcas</name>
    <name type="common">Barbados nut</name>
    <dbReference type="NCBI Taxonomy" id="180498"/>
    <lineage>
        <taxon>Eukaryota</taxon>
        <taxon>Viridiplantae</taxon>
        <taxon>Streptophyta</taxon>
        <taxon>Embryophyta</taxon>
        <taxon>Tracheophyta</taxon>
        <taxon>Spermatophyta</taxon>
        <taxon>Magnoliopsida</taxon>
        <taxon>eudicotyledons</taxon>
        <taxon>Gunneridae</taxon>
        <taxon>Pentapetalae</taxon>
        <taxon>rosids</taxon>
        <taxon>fabids</taxon>
        <taxon>Malpighiales</taxon>
        <taxon>Euphorbiaceae</taxon>
        <taxon>Crotonoideae</taxon>
        <taxon>Jatropheae</taxon>
        <taxon>Jatropha</taxon>
    </lineage>
</organism>
<dbReference type="Pfam" id="PF00421">
    <property type="entry name" value="PSII"/>
    <property type="match status" value="1"/>
</dbReference>
<name>A0A067LKE4_JATCU</name>
<evidence type="ECO:0000256" key="4">
    <source>
        <dbReference type="ARBA" id="ARBA00022640"/>
    </source>
</evidence>
<dbReference type="EMBL" id="KK914240">
    <property type="protein sequence ID" value="KDP44784.1"/>
    <property type="molecule type" value="Genomic_DNA"/>
</dbReference>
<keyword evidence="5" id="KW-0812">Transmembrane</keyword>
<comment type="subcellular location">
    <subcellularLocation>
        <location evidence="1">Membrane</location>
        <topology evidence="1">Multi-pass membrane protein</topology>
    </subcellularLocation>
</comment>
<evidence type="ECO:0000256" key="3">
    <source>
        <dbReference type="ARBA" id="ARBA00022531"/>
    </source>
</evidence>
<keyword evidence="11" id="KW-1185">Reference proteome</keyword>
<dbReference type="Proteomes" id="UP000027138">
    <property type="component" value="Unassembled WGS sequence"/>
</dbReference>
<accession>A0A067LKE4</accession>
<dbReference type="STRING" id="180498.A0A067LKE4"/>
<evidence type="ECO:0000256" key="6">
    <source>
        <dbReference type="ARBA" id="ARBA00022989"/>
    </source>
</evidence>
<evidence type="ECO:0000256" key="2">
    <source>
        <dbReference type="ARBA" id="ARBA00022494"/>
    </source>
</evidence>
<sequence>MGLEENTTSHVEGFDPFVLGEIASQHITAETLGILAGLFHLSVRSPWVVIPQG</sequence>